<keyword evidence="5" id="KW-0862">Zinc</keyword>
<dbReference type="CDD" id="cd07729">
    <property type="entry name" value="AHL_lactonase_MBL-fold"/>
    <property type="match status" value="1"/>
</dbReference>
<evidence type="ECO:0000313" key="7">
    <source>
        <dbReference type="EMBL" id="TCL07445.1"/>
    </source>
</evidence>
<organism evidence="7 8">
    <name type="scientific">Sodalis ligni</name>
    <dbReference type="NCBI Taxonomy" id="2697027"/>
    <lineage>
        <taxon>Bacteria</taxon>
        <taxon>Pseudomonadati</taxon>
        <taxon>Pseudomonadota</taxon>
        <taxon>Gammaproteobacteria</taxon>
        <taxon>Enterobacterales</taxon>
        <taxon>Bruguierivoracaceae</taxon>
        <taxon>Sodalis</taxon>
    </lineage>
</organism>
<dbReference type="InterPro" id="IPR036866">
    <property type="entry name" value="RibonucZ/Hydroxyglut_hydro"/>
</dbReference>
<gene>
    <name evidence="7" type="ORF">EZJ58_5771</name>
</gene>
<sequence>MSTSKTAKKLWALNGPTLTHDRGLLVPGETGDITFPVPAFLIEHERGMILFDTGLVPAAAKDPAGVYGEMAGEVGLDFRPEQSVDRQIQALGFALDDITHVVMSHAHWDHTGGMYLFPKARFFIGAGELPYAFWPFPAAPLFRREDIEPTRGFQWYEVSGDYDLFGDGSIVRLHMPGHTPGNGSLLVRLANQTIILAADTTHLRSGYAQDLPMPSDYSTLDAVHSIRRLKQLEASLDAMVWISHDPDDWARYRHAPEYYD</sequence>
<evidence type="ECO:0000256" key="5">
    <source>
        <dbReference type="ARBA" id="ARBA00022833"/>
    </source>
</evidence>
<feature type="domain" description="Metallo-beta-lactamase" evidence="6">
    <location>
        <begin position="36"/>
        <end position="244"/>
    </location>
</feature>
<accession>A0A4R1NI59</accession>
<dbReference type="InterPro" id="IPR051013">
    <property type="entry name" value="MBL_superfamily_lactonases"/>
</dbReference>
<keyword evidence="8" id="KW-1185">Reference proteome</keyword>
<keyword evidence="3" id="KW-0479">Metal-binding</keyword>
<dbReference type="SMART" id="SM00849">
    <property type="entry name" value="Lactamase_B"/>
    <property type="match status" value="1"/>
</dbReference>
<dbReference type="SUPFAM" id="SSF56281">
    <property type="entry name" value="Metallo-hydrolase/oxidoreductase"/>
    <property type="match status" value="1"/>
</dbReference>
<evidence type="ECO:0000313" key="8">
    <source>
        <dbReference type="Proteomes" id="UP000294555"/>
    </source>
</evidence>
<evidence type="ECO:0000256" key="4">
    <source>
        <dbReference type="ARBA" id="ARBA00022801"/>
    </source>
</evidence>
<name>A0A4R1NI59_9GAMM</name>
<dbReference type="Gene3D" id="3.60.15.10">
    <property type="entry name" value="Ribonuclease Z/Hydroxyacylglutathione hydrolase-like"/>
    <property type="match status" value="1"/>
</dbReference>
<comment type="similarity">
    <text evidence="2">Belongs to the metallo-beta-lactamase superfamily.</text>
</comment>
<comment type="caution">
    <text evidence="7">The sequence shown here is derived from an EMBL/GenBank/DDBJ whole genome shotgun (WGS) entry which is preliminary data.</text>
</comment>
<dbReference type="PANTHER" id="PTHR42978">
    <property type="entry name" value="QUORUM-QUENCHING LACTONASE YTNP-RELATED-RELATED"/>
    <property type="match status" value="1"/>
</dbReference>
<dbReference type="Proteomes" id="UP000294555">
    <property type="component" value="Unassembled WGS sequence"/>
</dbReference>
<evidence type="ECO:0000256" key="3">
    <source>
        <dbReference type="ARBA" id="ARBA00022723"/>
    </source>
</evidence>
<dbReference type="GO" id="GO:0046872">
    <property type="term" value="F:metal ion binding"/>
    <property type="evidence" value="ECO:0007669"/>
    <property type="project" value="UniProtKB-KW"/>
</dbReference>
<dbReference type="Pfam" id="PF00753">
    <property type="entry name" value="Lactamase_B"/>
    <property type="match status" value="1"/>
</dbReference>
<dbReference type="EMBL" id="SJOI01000001">
    <property type="protein sequence ID" value="TCL07445.1"/>
    <property type="molecule type" value="Genomic_DNA"/>
</dbReference>
<evidence type="ECO:0000256" key="2">
    <source>
        <dbReference type="ARBA" id="ARBA00007749"/>
    </source>
</evidence>
<dbReference type="AlphaFoldDB" id="A0A4R1NI59"/>
<evidence type="ECO:0000256" key="1">
    <source>
        <dbReference type="ARBA" id="ARBA00001947"/>
    </source>
</evidence>
<dbReference type="PANTHER" id="PTHR42978:SF2">
    <property type="entry name" value="102 KBASES UNSTABLE REGION: FROM 1 TO 119443"/>
    <property type="match status" value="1"/>
</dbReference>
<evidence type="ECO:0000259" key="6">
    <source>
        <dbReference type="SMART" id="SM00849"/>
    </source>
</evidence>
<dbReference type="GO" id="GO:0016787">
    <property type="term" value="F:hydrolase activity"/>
    <property type="evidence" value="ECO:0007669"/>
    <property type="project" value="UniProtKB-KW"/>
</dbReference>
<dbReference type="InterPro" id="IPR001279">
    <property type="entry name" value="Metallo-B-lactamas"/>
</dbReference>
<keyword evidence="4 7" id="KW-0378">Hydrolase</keyword>
<dbReference type="OrthoDB" id="5443440at2"/>
<reference evidence="7 8" key="1">
    <citation type="submission" date="2019-02" db="EMBL/GenBank/DDBJ databases">
        <title>Investigation of anaerobic lignin degradation for improved lignocellulosic biofuels.</title>
        <authorList>
            <person name="Deangelis K."/>
        </authorList>
    </citation>
    <scope>NUCLEOTIDE SEQUENCE [LARGE SCALE GENOMIC DNA]</scope>
    <source>
        <strain evidence="7 8">159R</strain>
    </source>
</reference>
<proteinExistence type="inferred from homology"/>
<dbReference type="RefSeq" id="WP_132927628.1">
    <property type="nucleotide sequence ID" value="NZ_SJOI01000001.1"/>
</dbReference>
<comment type="cofactor">
    <cofactor evidence="1">
        <name>Zn(2+)</name>
        <dbReference type="ChEBI" id="CHEBI:29105"/>
    </cofactor>
</comment>
<protein>
    <submittedName>
        <fullName evidence="7">Glyoxylase-like metal-dependent hydrolase (Beta-lactamase superfamily II)</fullName>
    </submittedName>
</protein>